<dbReference type="AlphaFoldDB" id="A0A4Y8MK52"/>
<dbReference type="GO" id="GO:0004777">
    <property type="term" value="F:succinate-semialdehyde dehydrogenase (NAD+) activity"/>
    <property type="evidence" value="ECO:0007669"/>
    <property type="project" value="TreeGrafter"/>
</dbReference>
<protein>
    <submittedName>
        <fullName evidence="4">Aldehyde dehydrogenase family protein</fullName>
    </submittedName>
</protein>
<dbReference type="InterPro" id="IPR015590">
    <property type="entry name" value="Aldehyde_DH_dom"/>
</dbReference>
<organism evidence="4 5">
    <name type="scientific">Paraburkholderia dipogonis</name>
    <dbReference type="NCBI Taxonomy" id="1211383"/>
    <lineage>
        <taxon>Bacteria</taxon>
        <taxon>Pseudomonadati</taxon>
        <taxon>Pseudomonadota</taxon>
        <taxon>Betaproteobacteria</taxon>
        <taxon>Burkholderiales</taxon>
        <taxon>Burkholderiaceae</taxon>
        <taxon>Paraburkholderia</taxon>
    </lineage>
</organism>
<dbReference type="InterPro" id="IPR016161">
    <property type="entry name" value="Ald_DH/histidinol_DH"/>
</dbReference>
<dbReference type="EMBL" id="SNVI01000005">
    <property type="protein sequence ID" value="TFE37798.1"/>
    <property type="molecule type" value="Genomic_DNA"/>
</dbReference>
<dbReference type="InterPro" id="IPR016163">
    <property type="entry name" value="Ald_DH_C"/>
</dbReference>
<evidence type="ECO:0000313" key="5">
    <source>
        <dbReference type="Proteomes" id="UP000297385"/>
    </source>
</evidence>
<name>A0A4Y8MK52_9BURK</name>
<evidence type="ECO:0000259" key="3">
    <source>
        <dbReference type="Pfam" id="PF00171"/>
    </source>
</evidence>
<keyword evidence="2" id="KW-0560">Oxidoreductase</keyword>
<evidence type="ECO:0000256" key="2">
    <source>
        <dbReference type="ARBA" id="ARBA00023002"/>
    </source>
</evidence>
<dbReference type="SUPFAM" id="SSF53720">
    <property type="entry name" value="ALDH-like"/>
    <property type="match status" value="2"/>
</dbReference>
<dbReference type="PANTHER" id="PTHR43353:SF5">
    <property type="entry name" value="SUCCINATE-SEMIALDEHYDE DEHYDROGENASE, MITOCHONDRIAL"/>
    <property type="match status" value="1"/>
</dbReference>
<sequence length="213" mass="23550">MRLSFRAIAQTPVSLLSIAHLLSEPTLLPSQAFIDDQWVDACKGESFDVSDPVTGVVIAAALWMGEVETRQVIHAAHDVWPARRQMTARERGSVLKKWGEVRLSNIDVRMAVVGEETFGPLAPFFRFSPKEEIVARANGTEYGLAVYFFSRDVARVWRVAEALKYGMVGINTELPSNEPGPFGGVKQSGISREGSHYGMGDYTVIDHWRLGGL</sequence>
<comment type="caution">
    <text evidence="4">The sequence shown here is derived from an EMBL/GenBank/DDBJ whole genome shotgun (WGS) entry which is preliminary data.</text>
</comment>
<dbReference type="Pfam" id="PF00171">
    <property type="entry name" value="Aldedh"/>
    <property type="match status" value="1"/>
</dbReference>
<evidence type="ECO:0000313" key="4">
    <source>
        <dbReference type="EMBL" id="TFE37798.1"/>
    </source>
</evidence>
<reference evidence="4 5" key="1">
    <citation type="submission" date="2019-03" db="EMBL/GenBank/DDBJ databases">
        <title>Complete Genome Sequence of Paraburkholderia dipogonis ICMP 19430T, a Nitrogen-fixing Symbiont of the South African Invasive Legume Dipogon lignosus in New Zealand.</title>
        <authorList>
            <person name="De Meyer S.E."/>
        </authorList>
    </citation>
    <scope>NUCLEOTIDE SEQUENCE [LARGE SCALE GENOMIC DNA]</scope>
    <source>
        <strain evidence="4 5">ICMP 19430</strain>
    </source>
</reference>
<dbReference type="Gene3D" id="3.40.309.10">
    <property type="entry name" value="Aldehyde Dehydrogenase, Chain A, domain 2"/>
    <property type="match status" value="1"/>
</dbReference>
<accession>A0A4Y8MK52</accession>
<dbReference type="Gene3D" id="3.40.605.10">
    <property type="entry name" value="Aldehyde Dehydrogenase, Chain A, domain 1"/>
    <property type="match status" value="2"/>
</dbReference>
<dbReference type="GO" id="GO:0009450">
    <property type="term" value="P:gamma-aminobutyric acid catabolic process"/>
    <property type="evidence" value="ECO:0007669"/>
    <property type="project" value="TreeGrafter"/>
</dbReference>
<dbReference type="Proteomes" id="UP000297385">
    <property type="component" value="Unassembled WGS sequence"/>
</dbReference>
<proteinExistence type="inferred from homology"/>
<feature type="domain" description="Aldehyde dehydrogenase" evidence="3">
    <location>
        <begin position="103"/>
        <end position="205"/>
    </location>
</feature>
<evidence type="ECO:0000256" key="1">
    <source>
        <dbReference type="ARBA" id="ARBA00009986"/>
    </source>
</evidence>
<dbReference type="InterPro" id="IPR016162">
    <property type="entry name" value="Ald_DH_N"/>
</dbReference>
<comment type="similarity">
    <text evidence="1">Belongs to the aldehyde dehydrogenase family.</text>
</comment>
<dbReference type="PANTHER" id="PTHR43353">
    <property type="entry name" value="SUCCINATE-SEMIALDEHYDE DEHYDROGENASE, MITOCHONDRIAL"/>
    <property type="match status" value="1"/>
</dbReference>
<gene>
    <name evidence="4" type="ORF">E2553_41175</name>
</gene>
<dbReference type="InterPro" id="IPR050740">
    <property type="entry name" value="Aldehyde_DH_Superfamily"/>
</dbReference>